<evidence type="ECO:0000256" key="9">
    <source>
        <dbReference type="ARBA" id="ARBA00022840"/>
    </source>
</evidence>
<evidence type="ECO:0000256" key="6">
    <source>
        <dbReference type="ARBA" id="ARBA00022741"/>
    </source>
</evidence>
<dbReference type="InterPro" id="IPR036250">
    <property type="entry name" value="AcylCo_DH-like_C"/>
</dbReference>
<dbReference type="PANTHER" id="PTHR10909:SF250">
    <property type="entry name" value="PEROXISOMAL ACYL-COENZYME A OXIDASE 1"/>
    <property type="match status" value="1"/>
</dbReference>
<dbReference type="Pfam" id="PF14749">
    <property type="entry name" value="Acyl-CoA_ox_N"/>
    <property type="match status" value="1"/>
</dbReference>
<evidence type="ECO:0000313" key="20">
    <source>
        <dbReference type="Proteomes" id="UP001195483"/>
    </source>
</evidence>
<evidence type="ECO:0000256" key="8">
    <source>
        <dbReference type="ARBA" id="ARBA00022832"/>
    </source>
</evidence>
<evidence type="ECO:0000256" key="13">
    <source>
        <dbReference type="PIRNR" id="PIRNR000168"/>
    </source>
</evidence>
<dbReference type="InterPro" id="IPR037069">
    <property type="entry name" value="AcylCoA_DH/ox_N_sf"/>
</dbReference>
<gene>
    <name evidence="19" type="ORF">CHS0354_024984</name>
</gene>
<evidence type="ECO:0000256" key="3">
    <source>
        <dbReference type="ARBA" id="ARBA00004846"/>
    </source>
</evidence>
<comment type="caution">
    <text evidence="19">The sequence shown here is derived from an EMBL/GenBank/DDBJ whole genome shotgun (WGS) entry which is preliminary data.</text>
</comment>
<evidence type="ECO:0000313" key="19">
    <source>
        <dbReference type="EMBL" id="KAK3602662.1"/>
    </source>
</evidence>
<evidence type="ECO:0000256" key="12">
    <source>
        <dbReference type="ARBA" id="ARBA00023140"/>
    </source>
</evidence>
<keyword evidence="6" id="KW-0547">Nucleotide-binding</keyword>
<keyword evidence="5 13" id="KW-0285">Flavoprotein</keyword>
<evidence type="ECO:0000256" key="4">
    <source>
        <dbReference type="ARBA" id="ARBA00006288"/>
    </source>
</evidence>
<feature type="domain" description="Acyl-coenzyme A oxidase N-terminal" evidence="17">
    <location>
        <begin position="17"/>
        <end position="136"/>
    </location>
</feature>
<dbReference type="GO" id="GO:0005504">
    <property type="term" value="F:fatty acid binding"/>
    <property type="evidence" value="ECO:0007669"/>
    <property type="project" value="TreeGrafter"/>
</dbReference>
<dbReference type="GO" id="GO:0005777">
    <property type="term" value="C:peroxisome"/>
    <property type="evidence" value="ECO:0007669"/>
    <property type="project" value="UniProtKB-SubCell"/>
</dbReference>
<comment type="similarity">
    <text evidence="4 13">Belongs to the acyl-CoA oxidase family.</text>
</comment>
<dbReference type="EMBL" id="JAEAOA010001484">
    <property type="protein sequence ID" value="KAK3602662.1"/>
    <property type="molecule type" value="Genomic_DNA"/>
</dbReference>
<evidence type="ECO:0000256" key="14">
    <source>
        <dbReference type="PIRSR" id="PIRSR000168-1"/>
    </source>
</evidence>
<dbReference type="AlphaFoldDB" id="A0AAE0T2M0"/>
<evidence type="ECO:0000259" key="16">
    <source>
        <dbReference type="Pfam" id="PF01756"/>
    </source>
</evidence>
<proteinExistence type="inferred from homology"/>
<feature type="binding site" evidence="15">
    <location>
        <position position="181"/>
    </location>
    <ligand>
        <name>FAD</name>
        <dbReference type="ChEBI" id="CHEBI:57692"/>
    </ligand>
</feature>
<evidence type="ECO:0000256" key="7">
    <source>
        <dbReference type="ARBA" id="ARBA00022827"/>
    </source>
</evidence>
<dbReference type="GO" id="GO:0071949">
    <property type="term" value="F:FAD binding"/>
    <property type="evidence" value="ECO:0007669"/>
    <property type="project" value="InterPro"/>
</dbReference>
<evidence type="ECO:0000256" key="10">
    <source>
        <dbReference type="ARBA" id="ARBA00023002"/>
    </source>
</evidence>
<dbReference type="GO" id="GO:0003997">
    <property type="term" value="F:acyl-CoA oxidase activity"/>
    <property type="evidence" value="ECO:0007669"/>
    <property type="project" value="InterPro"/>
</dbReference>
<keyword evidence="11" id="KW-0443">Lipid metabolism</keyword>
<dbReference type="InterPro" id="IPR009100">
    <property type="entry name" value="AcylCoA_DH/oxidase_NM_dom_sf"/>
</dbReference>
<dbReference type="InterPro" id="IPR046373">
    <property type="entry name" value="Acyl-CoA_Oxase/DH_mid-dom_sf"/>
</dbReference>
<dbReference type="SUPFAM" id="SSF47203">
    <property type="entry name" value="Acyl-CoA dehydrogenase C-terminal domain-like"/>
    <property type="match status" value="2"/>
</dbReference>
<dbReference type="InterPro" id="IPR055060">
    <property type="entry name" value="ACOX_C_alpha1"/>
</dbReference>
<evidence type="ECO:0000259" key="18">
    <source>
        <dbReference type="Pfam" id="PF22924"/>
    </source>
</evidence>
<dbReference type="InterPro" id="IPR002655">
    <property type="entry name" value="Acyl-CoA_oxidase_C"/>
</dbReference>
<dbReference type="GO" id="GO:0055088">
    <property type="term" value="P:lipid homeostasis"/>
    <property type="evidence" value="ECO:0007669"/>
    <property type="project" value="TreeGrafter"/>
</dbReference>
<dbReference type="Proteomes" id="UP001195483">
    <property type="component" value="Unassembled WGS sequence"/>
</dbReference>
<dbReference type="Gene3D" id="1.20.140.10">
    <property type="entry name" value="Butyryl-CoA Dehydrogenase, subunit A, domain 3"/>
    <property type="match status" value="2"/>
</dbReference>
<dbReference type="PANTHER" id="PTHR10909">
    <property type="entry name" value="ELECTRON TRANSPORT OXIDOREDUCTASE"/>
    <property type="match status" value="1"/>
</dbReference>
<protein>
    <recommendedName>
        <fullName evidence="13">Acyl-coenzyme A oxidase</fullName>
    </recommendedName>
</protein>
<dbReference type="InterPro" id="IPR012258">
    <property type="entry name" value="Acyl-CoA_oxidase"/>
</dbReference>
<dbReference type="Gene3D" id="2.40.110.10">
    <property type="entry name" value="Butyryl-CoA Dehydrogenase, subunit A, domain 2"/>
    <property type="match status" value="1"/>
</dbReference>
<evidence type="ECO:0000256" key="5">
    <source>
        <dbReference type="ARBA" id="ARBA00022630"/>
    </source>
</evidence>
<reference evidence="19" key="2">
    <citation type="journal article" date="2021" name="Genome Biol. Evol.">
        <title>Developing a high-quality reference genome for a parasitic bivalve with doubly uniparental inheritance (Bivalvia: Unionida).</title>
        <authorList>
            <person name="Smith C.H."/>
        </authorList>
    </citation>
    <scope>NUCLEOTIDE SEQUENCE</scope>
    <source>
        <strain evidence="19">CHS0354</strain>
        <tissue evidence="19">Mantle</tissue>
    </source>
</reference>
<evidence type="ECO:0000256" key="11">
    <source>
        <dbReference type="ARBA" id="ARBA00023098"/>
    </source>
</evidence>
<dbReference type="FunFam" id="1.20.140.10:FF:000005">
    <property type="entry name" value="Acyl-coenzyme A oxidase"/>
    <property type="match status" value="1"/>
</dbReference>
<reference evidence="19" key="1">
    <citation type="journal article" date="2021" name="Genome Biol. Evol.">
        <title>A High-Quality Reference Genome for a Parasitic Bivalve with Doubly Uniparental Inheritance (Bivalvia: Unionida).</title>
        <authorList>
            <person name="Smith C.H."/>
        </authorList>
    </citation>
    <scope>NUCLEOTIDE SEQUENCE</scope>
    <source>
        <strain evidence="19">CHS0354</strain>
    </source>
</reference>
<dbReference type="FunFam" id="1.20.140.10:FF:000013">
    <property type="entry name" value="Acyl-coenzyme A oxidase"/>
    <property type="match status" value="1"/>
</dbReference>
<feature type="binding site" evidence="15">
    <location>
        <position position="142"/>
    </location>
    <ligand>
        <name>FAD</name>
        <dbReference type="ChEBI" id="CHEBI:57692"/>
    </ligand>
</feature>
<feature type="domain" description="Acyl-CoA oxidase C-alpha1" evidence="18">
    <location>
        <begin position="278"/>
        <end position="439"/>
    </location>
</feature>
<keyword evidence="12" id="KW-0576">Peroxisome</keyword>
<keyword evidence="20" id="KW-1185">Reference proteome</keyword>
<evidence type="ECO:0000256" key="2">
    <source>
        <dbReference type="ARBA" id="ARBA00004275"/>
    </source>
</evidence>
<dbReference type="GO" id="GO:0033540">
    <property type="term" value="P:fatty acid beta-oxidation using acyl-CoA oxidase"/>
    <property type="evidence" value="ECO:0007669"/>
    <property type="project" value="TreeGrafter"/>
</dbReference>
<name>A0AAE0T2M0_9BIVA</name>
<dbReference type="SUPFAM" id="SSF56645">
    <property type="entry name" value="Acyl-CoA dehydrogenase NM domain-like"/>
    <property type="match status" value="1"/>
</dbReference>
<dbReference type="Gene3D" id="1.10.540.10">
    <property type="entry name" value="Acyl-CoA dehydrogenase/oxidase, N-terminal domain"/>
    <property type="match status" value="1"/>
</dbReference>
<comment type="pathway">
    <text evidence="3">Lipid metabolism; peroxisomal fatty acid beta-oxidation.</text>
</comment>
<sequence length="664" mass="74880">MAVNPDLARERKQATFDVEKLTEFIYNGGNIVRRRRYLQNIIFSDKYLSSFKPWAYQTREEEYETAVAKNVYLNKLLNDLNITNAYEQYFIREAAVPQEGNPLGLQVVMFIPTIEKQGTKEQIEKWVTLAKSYKIIGTYVQTELGHGTFLRGLETTATFDPATDEFVLNCPKLSSMKYWPGALGKTCNVAVTMAQLHIKGKNYGMHAFITPLRDFETHQPLPGIIIGDIGPKFGYGGNDNGFLLFKNYRIPRDHMLMRYAKVERDGTYTSPPSAKLAYAPMIHVRALIVGDAARSLAQVAVIATRYSAVRRQSEMKPGEGESQIIDYQTQQEKLFPQIANSYALLFVSRYMLDTYLDITRQIEQGKTDELPQLHAIAAGMKAVSSWLASEGVDILRMACGGHGYSHASGIPKIFINLTPACTYEGENTVMLLQTARYLVKCVNMLQRGESVPGFTAYLSKDRGPKSPLDERLQFSDLVDAYEQRAARMVKSAAIRLQSLIASGKAPEVAWNLTSVLSTKAAMAHVEAFIVKTFIEVLSTIADRNVRAVMESLCRLYAVHGMNKKMGDFLKDNYISGAQADMLMNKMLDLFQEIRPNAVALVDAYDYHDNTLQSCLGHYDGNVYEALYEYSKNSPLNEKEVLDSYYKYLRPLMRGEYNIPPVARL</sequence>
<keyword evidence="10" id="KW-0560">Oxidoreductase</keyword>
<keyword evidence="8" id="KW-0276">Fatty acid metabolism</keyword>
<reference evidence="19" key="3">
    <citation type="submission" date="2023-05" db="EMBL/GenBank/DDBJ databases">
        <authorList>
            <person name="Smith C.H."/>
        </authorList>
    </citation>
    <scope>NUCLEOTIDE SEQUENCE</scope>
    <source>
        <strain evidence="19">CHS0354</strain>
        <tissue evidence="19">Mantle</tissue>
    </source>
</reference>
<dbReference type="GO" id="GO:0005524">
    <property type="term" value="F:ATP binding"/>
    <property type="evidence" value="ECO:0007669"/>
    <property type="project" value="UniProtKB-KW"/>
</dbReference>
<evidence type="ECO:0000256" key="15">
    <source>
        <dbReference type="PIRSR" id="PIRSR000168-2"/>
    </source>
</evidence>
<comment type="cofactor">
    <cofactor evidence="1">
        <name>FAD</name>
        <dbReference type="ChEBI" id="CHEBI:57692"/>
    </cofactor>
</comment>
<dbReference type="FunFam" id="2.40.110.10:FF:000003">
    <property type="entry name" value="Acyl-coenzyme A oxidase"/>
    <property type="match status" value="1"/>
</dbReference>
<evidence type="ECO:0000259" key="17">
    <source>
        <dbReference type="Pfam" id="PF14749"/>
    </source>
</evidence>
<feature type="active site" description="Proton acceptor" evidence="14">
    <location>
        <position position="424"/>
    </location>
</feature>
<keyword evidence="9" id="KW-0067">ATP-binding</keyword>
<dbReference type="FunFam" id="1.10.540.10:FF:000006">
    <property type="entry name" value="Acyl-coenzyme A oxidase"/>
    <property type="match status" value="1"/>
</dbReference>
<accession>A0AAE0T2M0</accession>
<evidence type="ECO:0000256" key="1">
    <source>
        <dbReference type="ARBA" id="ARBA00001974"/>
    </source>
</evidence>
<comment type="subcellular location">
    <subcellularLocation>
        <location evidence="2">Peroxisome</location>
    </subcellularLocation>
</comment>
<feature type="domain" description="Acyl-CoA oxidase C-terminal" evidence="16">
    <location>
        <begin position="474"/>
        <end position="652"/>
    </location>
</feature>
<keyword evidence="7 13" id="KW-0274">FAD</keyword>
<dbReference type="Pfam" id="PF01756">
    <property type="entry name" value="ACOX"/>
    <property type="match status" value="1"/>
</dbReference>
<dbReference type="InterPro" id="IPR029320">
    <property type="entry name" value="Acyl-CoA_ox_N"/>
</dbReference>
<dbReference type="PIRSF" id="PIRSF000168">
    <property type="entry name" value="Acyl-CoA_oxidase"/>
    <property type="match status" value="1"/>
</dbReference>
<dbReference type="Pfam" id="PF22924">
    <property type="entry name" value="ACOX_C_alpha1"/>
    <property type="match status" value="1"/>
</dbReference>
<organism evidence="19 20">
    <name type="scientific">Potamilus streckersoni</name>
    <dbReference type="NCBI Taxonomy" id="2493646"/>
    <lineage>
        <taxon>Eukaryota</taxon>
        <taxon>Metazoa</taxon>
        <taxon>Spiralia</taxon>
        <taxon>Lophotrochozoa</taxon>
        <taxon>Mollusca</taxon>
        <taxon>Bivalvia</taxon>
        <taxon>Autobranchia</taxon>
        <taxon>Heteroconchia</taxon>
        <taxon>Palaeoheterodonta</taxon>
        <taxon>Unionida</taxon>
        <taxon>Unionoidea</taxon>
        <taxon>Unionidae</taxon>
        <taxon>Ambleminae</taxon>
        <taxon>Lampsilini</taxon>
        <taxon>Potamilus</taxon>
    </lineage>
</organism>